<gene>
    <name evidence="10" type="ORF">N8I77_007064</name>
</gene>
<evidence type="ECO:0000313" key="10">
    <source>
        <dbReference type="EMBL" id="KAK2604107.1"/>
    </source>
</evidence>
<evidence type="ECO:0000313" key="11">
    <source>
        <dbReference type="Proteomes" id="UP001265746"/>
    </source>
</evidence>
<dbReference type="CDD" id="cd02440">
    <property type="entry name" value="AdoMet_MTases"/>
    <property type="match status" value="1"/>
</dbReference>
<dbReference type="Pfam" id="PF13847">
    <property type="entry name" value="Methyltransf_31"/>
    <property type="match status" value="2"/>
</dbReference>
<dbReference type="InterPro" id="IPR026669">
    <property type="entry name" value="Arsenite_MeTrfase-like"/>
</dbReference>
<reference evidence="10" key="1">
    <citation type="submission" date="2023-06" db="EMBL/GenBank/DDBJ databases">
        <authorList>
            <person name="Noh H."/>
        </authorList>
    </citation>
    <scope>NUCLEOTIDE SEQUENCE</scope>
    <source>
        <strain evidence="10">DUCC20226</strain>
    </source>
</reference>
<name>A0AAD9SAX4_PHOAM</name>
<dbReference type="PANTHER" id="PTHR43675:SF8">
    <property type="entry name" value="ARSENITE METHYLTRANSFERASE"/>
    <property type="match status" value="1"/>
</dbReference>
<dbReference type="SUPFAM" id="SSF53335">
    <property type="entry name" value="S-adenosyl-L-methionine-dependent methyltransferases"/>
    <property type="match status" value="1"/>
</dbReference>
<evidence type="ECO:0000256" key="4">
    <source>
        <dbReference type="ARBA" id="ARBA00034521"/>
    </source>
</evidence>
<sequence length="409" mass="42386">MSTQIIYDQVTERYSAASRGTALQYGASVAKAFGYSEDELANIPEESNLGLSCGNPMAMASIREGETVIDLGSGAGFDVFLAANKVGTNGKVIGVDMNKASCPDGLGRDTTNSSGQDMLARANEIKAKHNKTNVSFVDAKITDMSAIPSGTADCIISNCVINLVPEEEKLLVFKEMHRVLKPGGRVAISDILAKKPLPEKLRANMALYVGCVSGASLVGQYERYLREAGFATEGIAIKDDGADLNVYLETNPDGTRTVGGTGGNLCCNPSIPSTAPPAPTPSSCCSSKTAVGQPAATASSSCCSSDKTPAVPMAPASSSFLGKSKTDAVMESAAAAAAASSSSCCGGGNKADQSYAFDEKDLADLEGEDLNTWAGELTVPPPPYSVLLTGNHFVLTFCQGSYKIYAVKS</sequence>
<dbReference type="PANTHER" id="PTHR43675">
    <property type="entry name" value="ARSENITE METHYLTRANSFERASE"/>
    <property type="match status" value="1"/>
</dbReference>
<comment type="similarity">
    <text evidence="3">Belongs to the methyltransferase superfamily. Arsenite methyltransferase family.</text>
</comment>
<proteinExistence type="inferred from homology"/>
<keyword evidence="11" id="KW-1185">Reference proteome</keyword>
<comment type="catalytic activity">
    <reaction evidence="8">
        <text>arsenic triglutathione + 3 [thioredoxin]-dithiol + 3 S-adenosyl-L-methionine = trimethylarsine + 3 [thioredoxin]-disulfide + 3 glutathione + 3 S-adenosyl-L-homocysteine + 3 H(+)</text>
        <dbReference type="Rhea" id="RHEA:69432"/>
        <dbReference type="Rhea" id="RHEA-COMP:10698"/>
        <dbReference type="Rhea" id="RHEA-COMP:10700"/>
        <dbReference type="ChEBI" id="CHEBI:15378"/>
        <dbReference type="ChEBI" id="CHEBI:27130"/>
        <dbReference type="ChEBI" id="CHEBI:29950"/>
        <dbReference type="ChEBI" id="CHEBI:50058"/>
        <dbReference type="ChEBI" id="CHEBI:57856"/>
        <dbReference type="ChEBI" id="CHEBI:57925"/>
        <dbReference type="ChEBI" id="CHEBI:59789"/>
        <dbReference type="ChEBI" id="CHEBI:183640"/>
        <dbReference type="EC" id="2.1.1.137"/>
    </reaction>
</comment>
<accession>A0AAD9SAX4</accession>
<protein>
    <recommendedName>
        <fullName evidence="5">Arsenite methyltransferase</fullName>
        <ecNumber evidence="4">2.1.1.137</ecNumber>
    </recommendedName>
</protein>
<evidence type="ECO:0000259" key="9">
    <source>
        <dbReference type="Pfam" id="PF13847"/>
    </source>
</evidence>
<dbReference type="Proteomes" id="UP001265746">
    <property type="component" value="Unassembled WGS sequence"/>
</dbReference>
<comment type="caution">
    <text evidence="10">The sequence shown here is derived from an EMBL/GenBank/DDBJ whole genome shotgun (WGS) entry which is preliminary data.</text>
</comment>
<dbReference type="InterPro" id="IPR029063">
    <property type="entry name" value="SAM-dependent_MTases_sf"/>
</dbReference>
<dbReference type="AlphaFoldDB" id="A0AAD9SAX4"/>
<evidence type="ECO:0000256" key="5">
    <source>
        <dbReference type="ARBA" id="ARBA00034545"/>
    </source>
</evidence>
<dbReference type="EC" id="2.1.1.137" evidence="4"/>
<dbReference type="Gene3D" id="3.40.50.150">
    <property type="entry name" value="Vaccinia Virus protein VP39"/>
    <property type="match status" value="1"/>
</dbReference>
<organism evidence="10 11">
    <name type="scientific">Phomopsis amygdali</name>
    <name type="common">Fusicoccum amygdali</name>
    <dbReference type="NCBI Taxonomy" id="1214568"/>
    <lineage>
        <taxon>Eukaryota</taxon>
        <taxon>Fungi</taxon>
        <taxon>Dikarya</taxon>
        <taxon>Ascomycota</taxon>
        <taxon>Pezizomycotina</taxon>
        <taxon>Sordariomycetes</taxon>
        <taxon>Sordariomycetidae</taxon>
        <taxon>Diaporthales</taxon>
        <taxon>Diaporthaceae</taxon>
        <taxon>Diaporthe</taxon>
    </lineage>
</organism>
<keyword evidence="1" id="KW-0808">Transferase</keyword>
<dbReference type="EMBL" id="JAUJFL010000004">
    <property type="protein sequence ID" value="KAK2604107.1"/>
    <property type="molecule type" value="Genomic_DNA"/>
</dbReference>
<evidence type="ECO:0000256" key="3">
    <source>
        <dbReference type="ARBA" id="ARBA00034487"/>
    </source>
</evidence>
<evidence type="ECO:0000256" key="6">
    <source>
        <dbReference type="ARBA" id="ARBA00047941"/>
    </source>
</evidence>
<evidence type="ECO:0000256" key="2">
    <source>
        <dbReference type="ARBA" id="ARBA00022691"/>
    </source>
</evidence>
<evidence type="ECO:0000256" key="8">
    <source>
        <dbReference type="ARBA" id="ARBA00048428"/>
    </source>
</evidence>
<comment type="catalytic activity">
    <reaction evidence="6">
        <text>arsenic triglutathione + [thioredoxin]-dithiol + S-adenosyl-L-methionine + 2 H2O = methylarsonous acid + [thioredoxin]-disulfide + 3 glutathione + S-adenosyl-L-homocysteine + H(+)</text>
        <dbReference type="Rhea" id="RHEA:69460"/>
        <dbReference type="Rhea" id="RHEA-COMP:10698"/>
        <dbReference type="Rhea" id="RHEA-COMP:10700"/>
        <dbReference type="ChEBI" id="CHEBI:15377"/>
        <dbReference type="ChEBI" id="CHEBI:15378"/>
        <dbReference type="ChEBI" id="CHEBI:17826"/>
        <dbReference type="ChEBI" id="CHEBI:29950"/>
        <dbReference type="ChEBI" id="CHEBI:50058"/>
        <dbReference type="ChEBI" id="CHEBI:57856"/>
        <dbReference type="ChEBI" id="CHEBI:57925"/>
        <dbReference type="ChEBI" id="CHEBI:59789"/>
        <dbReference type="ChEBI" id="CHEBI:183640"/>
        <dbReference type="EC" id="2.1.1.137"/>
    </reaction>
</comment>
<keyword evidence="2" id="KW-0949">S-adenosyl-L-methionine</keyword>
<dbReference type="GO" id="GO:0030791">
    <property type="term" value="F:arsenite methyltransferase activity"/>
    <property type="evidence" value="ECO:0007669"/>
    <property type="project" value="UniProtKB-EC"/>
</dbReference>
<dbReference type="InterPro" id="IPR025714">
    <property type="entry name" value="Methyltranfer_dom"/>
</dbReference>
<feature type="domain" description="Methyltransferase" evidence="9">
    <location>
        <begin position="63"/>
        <end position="101"/>
    </location>
</feature>
<comment type="catalytic activity">
    <reaction evidence="7">
        <text>arsenic triglutathione + 2 [thioredoxin]-dithiol + 2 S-adenosyl-L-methionine + H2O = dimethylarsinous acid + 2 [thioredoxin]-disulfide + 3 glutathione + 2 S-adenosyl-L-homocysteine + 2 H(+)</text>
        <dbReference type="Rhea" id="RHEA:69464"/>
        <dbReference type="Rhea" id="RHEA-COMP:10698"/>
        <dbReference type="Rhea" id="RHEA-COMP:10700"/>
        <dbReference type="ChEBI" id="CHEBI:15377"/>
        <dbReference type="ChEBI" id="CHEBI:15378"/>
        <dbReference type="ChEBI" id="CHEBI:23808"/>
        <dbReference type="ChEBI" id="CHEBI:29950"/>
        <dbReference type="ChEBI" id="CHEBI:50058"/>
        <dbReference type="ChEBI" id="CHEBI:57856"/>
        <dbReference type="ChEBI" id="CHEBI:57925"/>
        <dbReference type="ChEBI" id="CHEBI:59789"/>
        <dbReference type="ChEBI" id="CHEBI:183640"/>
        <dbReference type="EC" id="2.1.1.137"/>
    </reaction>
</comment>
<feature type="domain" description="Methyltransferase" evidence="9">
    <location>
        <begin position="116"/>
        <end position="229"/>
    </location>
</feature>
<evidence type="ECO:0000256" key="7">
    <source>
        <dbReference type="ARBA" id="ARBA00047943"/>
    </source>
</evidence>
<evidence type="ECO:0000256" key="1">
    <source>
        <dbReference type="ARBA" id="ARBA00022679"/>
    </source>
</evidence>